<evidence type="ECO:0000313" key="2">
    <source>
        <dbReference type="Proteomes" id="UP000650081"/>
    </source>
</evidence>
<dbReference type="AlphaFoldDB" id="A0A923PGW6"/>
<accession>A0A923PGW6</accession>
<dbReference type="EMBL" id="JACSIT010000080">
    <property type="protein sequence ID" value="MBC6993840.1"/>
    <property type="molecule type" value="Genomic_DNA"/>
</dbReference>
<gene>
    <name evidence="1" type="ORF">H9S92_06695</name>
</gene>
<comment type="caution">
    <text evidence="1">The sequence shown here is derived from an EMBL/GenBank/DDBJ whole genome shotgun (WGS) entry which is preliminary data.</text>
</comment>
<proteinExistence type="predicted"/>
<keyword evidence="2" id="KW-1185">Reference proteome</keyword>
<dbReference type="Proteomes" id="UP000650081">
    <property type="component" value="Unassembled WGS sequence"/>
</dbReference>
<name>A0A923PGW6_9BACT</name>
<sequence>MAKIICDKHGPNMVIFVTPEVKSLIYDDANGNEKIIRLEGEISPDAPFVFFDLPSEYVGMGEHEKEEHVSYRMERASPVCEICFYEYVDKIGGYVE</sequence>
<protein>
    <submittedName>
        <fullName evidence="1">Uncharacterized protein</fullName>
    </submittedName>
</protein>
<reference evidence="1" key="1">
    <citation type="submission" date="2020-08" db="EMBL/GenBank/DDBJ databases">
        <title>Lewinella bacteria from marine environments.</title>
        <authorList>
            <person name="Zhong Y."/>
        </authorList>
    </citation>
    <scope>NUCLEOTIDE SEQUENCE</scope>
    <source>
        <strain evidence="1">KCTC 42187</strain>
    </source>
</reference>
<organism evidence="1 2">
    <name type="scientific">Neolewinella lacunae</name>
    <dbReference type="NCBI Taxonomy" id="1517758"/>
    <lineage>
        <taxon>Bacteria</taxon>
        <taxon>Pseudomonadati</taxon>
        <taxon>Bacteroidota</taxon>
        <taxon>Saprospiria</taxon>
        <taxon>Saprospirales</taxon>
        <taxon>Lewinellaceae</taxon>
        <taxon>Neolewinella</taxon>
    </lineage>
</organism>
<evidence type="ECO:0000313" key="1">
    <source>
        <dbReference type="EMBL" id="MBC6993840.1"/>
    </source>
</evidence>
<dbReference type="RefSeq" id="WP_187465938.1">
    <property type="nucleotide sequence ID" value="NZ_JACSIT010000080.1"/>
</dbReference>